<organism evidence="1">
    <name type="scientific">Anguilla anguilla</name>
    <name type="common">European freshwater eel</name>
    <name type="synonym">Muraena anguilla</name>
    <dbReference type="NCBI Taxonomy" id="7936"/>
    <lineage>
        <taxon>Eukaryota</taxon>
        <taxon>Metazoa</taxon>
        <taxon>Chordata</taxon>
        <taxon>Craniata</taxon>
        <taxon>Vertebrata</taxon>
        <taxon>Euteleostomi</taxon>
        <taxon>Actinopterygii</taxon>
        <taxon>Neopterygii</taxon>
        <taxon>Teleostei</taxon>
        <taxon>Anguilliformes</taxon>
        <taxon>Anguillidae</taxon>
        <taxon>Anguilla</taxon>
    </lineage>
</organism>
<name>A0A0E9PRH8_ANGAN</name>
<reference evidence="1" key="1">
    <citation type="submission" date="2014-11" db="EMBL/GenBank/DDBJ databases">
        <authorList>
            <person name="Amaro Gonzalez C."/>
        </authorList>
    </citation>
    <scope>NUCLEOTIDE SEQUENCE</scope>
</reference>
<proteinExistence type="predicted"/>
<protein>
    <submittedName>
        <fullName evidence="1">Uncharacterized protein</fullName>
    </submittedName>
</protein>
<sequence length="52" mass="5944">MYEHLPSCLQQAFYTPNYDSSSNPACGSVLICCLAFHSAHYYYNYGHYVITV</sequence>
<dbReference type="AlphaFoldDB" id="A0A0E9PRH8"/>
<dbReference type="EMBL" id="GBXM01102124">
    <property type="protein sequence ID" value="JAH06453.1"/>
    <property type="molecule type" value="Transcribed_RNA"/>
</dbReference>
<reference evidence="1" key="2">
    <citation type="journal article" date="2015" name="Fish Shellfish Immunol.">
        <title>Early steps in the European eel (Anguilla anguilla)-Vibrio vulnificus interaction in the gills: Role of the RtxA13 toxin.</title>
        <authorList>
            <person name="Callol A."/>
            <person name="Pajuelo D."/>
            <person name="Ebbesson L."/>
            <person name="Teles M."/>
            <person name="MacKenzie S."/>
            <person name="Amaro C."/>
        </authorList>
    </citation>
    <scope>NUCLEOTIDE SEQUENCE</scope>
</reference>
<accession>A0A0E9PRH8</accession>
<evidence type="ECO:0000313" key="1">
    <source>
        <dbReference type="EMBL" id="JAH06453.1"/>
    </source>
</evidence>